<comment type="caution">
    <text evidence="1">The sequence shown here is derived from an EMBL/GenBank/DDBJ whole genome shotgun (WGS) entry which is preliminary data.</text>
</comment>
<organism evidence="1 2">
    <name type="scientific">Brenneria alni</name>
    <dbReference type="NCBI Taxonomy" id="71656"/>
    <lineage>
        <taxon>Bacteria</taxon>
        <taxon>Pseudomonadati</taxon>
        <taxon>Pseudomonadota</taxon>
        <taxon>Gammaproteobacteria</taxon>
        <taxon>Enterobacterales</taxon>
        <taxon>Pectobacteriaceae</taxon>
        <taxon>Brenneria</taxon>
    </lineage>
</organism>
<dbReference type="RefSeq" id="WP_121573061.1">
    <property type="nucleotide sequence ID" value="NZ_MJLZ01000002.1"/>
</dbReference>
<name>A0A421DT79_9GAMM</name>
<protein>
    <recommendedName>
        <fullName evidence="3">Type III effector</fullName>
    </recommendedName>
</protein>
<evidence type="ECO:0008006" key="3">
    <source>
        <dbReference type="Google" id="ProtNLM"/>
    </source>
</evidence>
<evidence type="ECO:0000313" key="2">
    <source>
        <dbReference type="Proteomes" id="UP000285648"/>
    </source>
</evidence>
<dbReference type="EMBL" id="MJLZ01000002">
    <property type="protein sequence ID" value="RLM27742.1"/>
    <property type="molecule type" value="Genomic_DNA"/>
</dbReference>
<dbReference type="Proteomes" id="UP000285648">
    <property type="component" value="Unassembled WGS sequence"/>
</dbReference>
<reference evidence="1 2" key="1">
    <citation type="submission" date="2016-09" db="EMBL/GenBank/DDBJ databases">
        <authorList>
            <person name="Doonan J."/>
            <person name="Pachebat J.A."/>
            <person name="Golyshin P.N."/>
            <person name="Denman S."/>
            <person name="Mcdonald J.E."/>
        </authorList>
    </citation>
    <scope>NUCLEOTIDE SEQUENCE [LARGE SCALE GENOMIC DNA]</scope>
    <source>
        <strain evidence="1 2">NCPPB 3934</strain>
    </source>
</reference>
<dbReference type="OrthoDB" id="6433094at2"/>
<gene>
    <name evidence="1" type="ORF">BIY29_01265</name>
</gene>
<keyword evidence="2" id="KW-1185">Reference proteome</keyword>
<sequence length="301" mass="33546">MVNPLHDRYFPGGRVVNPLANLAQEPVVKLHEAVSARTLGIGNYEGRHISVNSSTMAHLGLAQETLRKVKMMLPYGAGNQTAEVVYTGGESWARTKMARNVPLNNLISDALHFARCQAGNCSEMADLTYALLAQTRINAPVMRVNDTHWDHAYVLIGDPRDQSWGESNTVVVDPWVRYPSASTLAQAVNRTPKFSSYLSRSCNEAPVPEAQALNNIRHITTDEVERYLPSINSPAIGDELLEDLYIFRALDNMRDEKIVARDPSTLYSSPDHPASAMDDIAQATVDRQRAVQWAWSDSYYF</sequence>
<proteinExistence type="predicted"/>
<accession>A0A421DT79</accession>
<dbReference type="AlphaFoldDB" id="A0A421DT79"/>
<evidence type="ECO:0000313" key="1">
    <source>
        <dbReference type="EMBL" id="RLM27742.1"/>
    </source>
</evidence>